<dbReference type="CDD" id="cd02440">
    <property type="entry name" value="AdoMet_MTases"/>
    <property type="match status" value="1"/>
</dbReference>
<evidence type="ECO:0000313" key="2">
    <source>
        <dbReference type="EMBL" id="PIC13851.1"/>
    </source>
</evidence>
<organism evidence="2 3">
    <name type="scientific">Caenorhabditis nigoni</name>
    <dbReference type="NCBI Taxonomy" id="1611254"/>
    <lineage>
        <taxon>Eukaryota</taxon>
        <taxon>Metazoa</taxon>
        <taxon>Ecdysozoa</taxon>
        <taxon>Nematoda</taxon>
        <taxon>Chromadorea</taxon>
        <taxon>Rhabditida</taxon>
        <taxon>Rhabditina</taxon>
        <taxon>Rhabditomorpha</taxon>
        <taxon>Rhabditoidea</taxon>
        <taxon>Rhabditidae</taxon>
        <taxon>Peloderinae</taxon>
        <taxon>Caenorhabditis</taxon>
    </lineage>
</organism>
<dbReference type="PANTHER" id="PTHR14614:SF130">
    <property type="entry name" value="PROTEIN-LYSINE N-METHYLTRANSFERASE EEF2KMT"/>
    <property type="match status" value="1"/>
</dbReference>
<dbReference type="GO" id="GO:0032991">
    <property type="term" value="C:protein-containing complex"/>
    <property type="evidence" value="ECO:0007669"/>
    <property type="project" value="TreeGrafter"/>
</dbReference>
<dbReference type="CDD" id="cd20261">
    <property type="entry name" value="Complex1_LYR_LYRM1"/>
    <property type="match status" value="1"/>
</dbReference>
<protein>
    <recommendedName>
        <fullName evidence="1">Complex 1 LYR protein domain-containing protein</fullName>
    </recommendedName>
</protein>
<feature type="domain" description="Complex 1 LYR protein" evidence="1">
    <location>
        <begin position="8"/>
        <end position="68"/>
    </location>
</feature>
<name>A0A2G5SG47_9PELO</name>
<evidence type="ECO:0000259" key="1">
    <source>
        <dbReference type="Pfam" id="PF05347"/>
    </source>
</evidence>
<dbReference type="SUPFAM" id="SSF53335">
    <property type="entry name" value="S-adenosyl-L-methionine-dependent methyltransferases"/>
    <property type="match status" value="1"/>
</dbReference>
<accession>A0A2G5SG47</accession>
<dbReference type="STRING" id="1611254.A0A2G5SG47"/>
<dbReference type="InterPro" id="IPR008011">
    <property type="entry name" value="Complex1_LYR_dom"/>
</dbReference>
<gene>
    <name evidence="2" type="ORF">B9Z55_027451</name>
</gene>
<keyword evidence="3" id="KW-1185">Reference proteome</keyword>
<dbReference type="PANTHER" id="PTHR14614">
    <property type="entry name" value="HEPATOCELLULAR CARCINOMA-ASSOCIATED ANTIGEN"/>
    <property type="match status" value="1"/>
</dbReference>
<dbReference type="Pfam" id="PF05347">
    <property type="entry name" value="Complex1_LYR"/>
    <property type="match status" value="1"/>
</dbReference>
<dbReference type="Gene3D" id="3.40.50.150">
    <property type="entry name" value="Vaccinia Virus protein VP39"/>
    <property type="match status" value="1"/>
</dbReference>
<dbReference type="OrthoDB" id="275715at2759"/>
<dbReference type="InterPro" id="IPR019410">
    <property type="entry name" value="Methyltransf_16"/>
</dbReference>
<reference evidence="3" key="1">
    <citation type="submission" date="2017-10" db="EMBL/GenBank/DDBJ databases">
        <title>Rapid genome shrinkage in a self-fertile nematode reveals novel sperm competition proteins.</title>
        <authorList>
            <person name="Yin D."/>
            <person name="Schwarz E.M."/>
            <person name="Thomas C.G."/>
            <person name="Felde R.L."/>
            <person name="Korf I.F."/>
            <person name="Cutter A.D."/>
            <person name="Schartner C.M."/>
            <person name="Ralston E.J."/>
            <person name="Meyer B.J."/>
            <person name="Haag E.S."/>
        </authorList>
    </citation>
    <scope>NUCLEOTIDE SEQUENCE [LARGE SCALE GENOMIC DNA]</scope>
    <source>
        <strain evidence="3">JU1422</strain>
    </source>
</reference>
<dbReference type="InterPro" id="IPR029063">
    <property type="entry name" value="SAM-dependent_MTases_sf"/>
</dbReference>
<sequence length="433" mass="49553">MNPVPQRQRVIQLYRQILKLAKNWKAKEEPNTITERQQIIAEARQTFREHKQETDPLIIGKLIYKAEQRIVQAEHYGIPHARPEYLPPDTAYSVRTKTQNFQKMSRKRKTERDGPIRHATKIPDKLIEKLVEKCRENSEFAEELSNDVFNSEMVTSHNIRYQFQTNVIKRFLSALEKEDVPVPDSIFDRLGVLLGLKDGEFVEKLYLDEKGDKVLANFSESVNQLSMGTTGLSVWQASCDLANLFRLIPSNQYSRIVELGSGCGVSGIAIAKMKNCGVVLTDYDDNVLKLLKENAEKNGLIGDGEENSNVRCLDWCNFDLTKWKEPADLVIAADVVYDSALLPSLCNVLRLLLRHSKAAIVACTLRNEGSISCFEHHLKCSQLEVVEKIEYEYGEYRLESTENSDEFYAHPSHFPFFSTIQTPTIFFNIQAKK</sequence>
<dbReference type="Pfam" id="PF10294">
    <property type="entry name" value="Methyltransf_16"/>
    <property type="match status" value="1"/>
</dbReference>
<comment type="caution">
    <text evidence="2">The sequence shown here is derived from an EMBL/GenBank/DDBJ whole genome shotgun (WGS) entry which is preliminary data.</text>
</comment>
<dbReference type="Proteomes" id="UP000230233">
    <property type="component" value="Unassembled WGS sequence"/>
</dbReference>
<dbReference type="EMBL" id="PDUG01000010">
    <property type="protein sequence ID" value="PIC13851.1"/>
    <property type="molecule type" value="Genomic_DNA"/>
</dbReference>
<evidence type="ECO:0000313" key="3">
    <source>
        <dbReference type="Proteomes" id="UP000230233"/>
    </source>
</evidence>
<proteinExistence type="predicted"/>
<dbReference type="AlphaFoldDB" id="A0A2G5SG47"/>
<dbReference type="InterPro" id="IPR045294">
    <property type="entry name" value="Complex1_LYR_LYRM1"/>
</dbReference>